<proteinExistence type="predicted"/>
<keyword evidence="1" id="KW-0812">Transmembrane</keyword>
<dbReference type="Pfam" id="PF26045">
    <property type="entry name" value="OB_2TM_halo"/>
    <property type="match status" value="1"/>
</dbReference>
<name>A0A1G8VV48_9EURY</name>
<evidence type="ECO:0000313" key="2">
    <source>
        <dbReference type="EMBL" id="SDJ69882.1"/>
    </source>
</evidence>
<accession>A0A1G8VV48</accession>
<keyword evidence="1" id="KW-1133">Transmembrane helix</keyword>
<keyword evidence="3" id="KW-1185">Reference proteome</keyword>
<dbReference type="Proteomes" id="UP000198856">
    <property type="component" value="Unassembled WGS sequence"/>
</dbReference>
<sequence length="164" mass="17827">MQRGHRLLALVVVLLLVAGLCVHYGATHEERSPHPTGEQLAENPAGWDGERVLLFGTVTEQTEGGFVMDVETDSGEIARTVEVYNAQPSVDTGGVVQVYGELSERGTLQQADSVVVVTESPREHWYKLGLSGVGGLLAAGAFLWYWRIDPHRVRFVARGGEDDG</sequence>
<organism evidence="2 3">
    <name type="scientific">Halovenus aranensis</name>
    <dbReference type="NCBI Taxonomy" id="890420"/>
    <lineage>
        <taxon>Archaea</taxon>
        <taxon>Methanobacteriati</taxon>
        <taxon>Methanobacteriota</taxon>
        <taxon>Stenosarchaea group</taxon>
        <taxon>Halobacteria</taxon>
        <taxon>Halobacteriales</taxon>
        <taxon>Haloarculaceae</taxon>
        <taxon>Halovenus</taxon>
    </lineage>
</organism>
<gene>
    <name evidence="2" type="ORF">SAMN05216226_107183</name>
</gene>
<dbReference type="RefSeq" id="WP_092702161.1">
    <property type="nucleotide sequence ID" value="NZ_FNFC01000007.1"/>
</dbReference>
<feature type="transmembrane region" description="Helical" evidence="1">
    <location>
        <begin position="125"/>
        <end position="146"/>
    </location>
</feature>
<dbReference type="EMBL" id="FNFC01000007">
    <property type="protein sequence ID" value="SDJ69882.1"/>
    <property type="molecule type" value="Genomic_DNA"/>
</dbReference>
<dbReference type="STRING" id="890420.SAMN05216226_107183"/>
<reference evidence="2 3" key="1">
    <citation type="submission" date="2016-10" db="EMBL/GenBank/DDBJ databases">
        <authorList>
            <person name="de Groot N.N."/>
        </authorList>
    </citation>
    <scope>NUCLEOTIDE SEQUENCE [LARGE SCALE GENOMIC DNA]</scope>
    <source>
        <strain evidence="2 3">IBRC-M10015</strain>
    </source>
</reference>
<evidence type="ECO:0000313" key="3">
    <source>
        <dbReference type="Proteomes" id="UP000198856"/>
    </source>
</evidence>
<evidence type="ECO:0000256" key="1">
    <source>
        <dbReference type="SAM" id="Phobius"/>
    </source>
</evidence>
<dbReference type="OrthoDB" id="268419at2157"/>
<dbReference type="InterPro" id="IPR058927">
    <property type="entry name" value="OB_2TM"/>
</dbReference>
<protein>
    <submittedName>
        <fullName evidence="2">Uncharacterized protein</fullName>
    </submittedName>
</protein>
<keyword evidence="1" id="KW-0472">Membrane</keyword>
<dbReference type="AlphaFoldDB" id="A0A1G8VV48"/>